<dbReference type="SUPFAM" id="SSF48726">
    <property type="entry name" value="Immunoglobulin"/>
    <property type="match status" value="2"/>
</dbReference>
<organism evidence="7 8">
    <name type="scientific">Pomacea canaliculata</name>
    <name type="common">Golden apple snail</name>
    <dbReference type="NCBI Taxonomy" id="400727"/>
    <lineage>
        <taxon>Eukaryota</taxon>
        <taxon>Metazoa</taxon>
        <taxon>Spiralia</taxon>
        <taxon>Lophotrochozoa</taxon>
        <taxon>Mollusca</taxon>
        <taxon>Gastropoda</taxon>
        <taxon>Caenogastropoda</taxon>
        <taxon>Architaenioglossa</taxon>
        <taxon>Ampullarioidea</taxon>
        <taxon>Ampullariidae</taxon>
        <taxon>Pomacea</taxon>
    </lineage>
</organism>
<dbReference type="GO" id="GO:0005886">
    <property type="term" value="C:plasma membrane"/>
    <property type="evidence" value="ECO:0007669"/>
    <property type="project" value="TreeGrafter"/>
</dbReference>
<dbReference type="InterPro" id="IPR003598">
    <property type="entry name" value="Ig_sub2"/>
</dbReference>
<dbReference type="InterPro" id="IPR013783">
    <property type="entry name" value="Ig-like_fold"/>
</dbReference>
<dbReference type="EMBL" id="PZQS01000007">
    <property type="protein sequence ID" value="PVD27513.1"/>
    <property type="molecule type" value="Genomic_DNA"/>
</dbReference>
<dbReference type="OrthoDB" id="6162853at2759"/>
<keyword evidence="5" id="KW-0393">Immunoglobulin domain</keyword>
<dbReference type="InterPro" id="IPR003599">
    <property type="entry name" value="Ig_sub"/>
</dbReference>
<evidence type="ECO:0000313" key="8">
    <source>
        <dbReference type="Proteomes" id="UP000245119"/>
    </source>
</evidence>
<dbReference type="Pfam" id="PF13927">
    <property type="entry name" value="Ig_3"/>
    <property type="match status" value="1"/>
</dbReference>
<keyword evidence="3" id="KW-1015">Disulfide bond</keyword>
<keyword evidence="4" id="KW-0325">Glycoprotein</keyword>
<dbReference type="InterPro" id="IPR036179">
    <property type="entry name" value="Ig-like_dom_sf"/>
</dbReference>
<dbReference type="GO" id="GO:0005911">
    <property type="term" value="C:cell-cell junction"/>
    <property type="evidence" value="ECO:0007669"/>
    <property type="project" value="TreeGrafter"/>
</dbReference>
<protein>
    <recommendedName>
        <fullName evidence="6">Ig-like domain-containing protein</fullName>
    </recommendedName>
</protein>
<dbReference type="GO" id="GO:0050839">
    <property type="term" value="F:cell adhesion molecule binding"/>
    <property type="evidence" value="ECO:0007669"/>
    <property type="project" value="TreeGrafter"/>
</dbReference>
<sequence length="252" mass="26664">MKNGPDRAILNPSNTSYSVNTNSLIPAVTCSADCNPPCDINWYKGTAITQTGPQLSLGSADKSKAGNYFCRVENTQGKKESPVSITVTGLGVATQTLRLGSVTPSISGRYTCTASNGADSSSVSFTLDVHFLFLKFCLFSSFMFILMFSHSYDPPAVPASGDFISPATKSYRAEEGAVVLPDITCSASCNPSCTITWTKNNLNYNSGPILSLGTAQRDDTGSYKCTASNGLGNASVVVDVQIECKILTHCVD</sequence>
<dbReference type="SMART" id="SM00408">
    <property type="entry name" value="IGc2"/>
    <property type="match status" value="2"/>
</dbReference>
<evidence type="ECO:0000256" key="2">
    <source>
        <dbReference type="ARBA" id="ARBA00023136"/>
    </source>
</evidence>
<dbReference type="Proteomes" id="UP000245119">
    <property type="component" value="Linkage Group LG7"/>
</dbReference>
<keyword evidence="8" id="KW-1185">Reference proteome</keyword>
<evidence type="ECO:0000256" key="4">
    <source>
        <dbReference type="ARBA" id="ARBA00023180"/>
    </source>
</evidence>
<dbReference type="AlphaFoldDB" id="A0A2T7P298"/>
<evidence type="ECO:0000259" key="6">
    <source>
        <dbReference type="PROSITE" id="PS50835"/>
    </source>
</evidence>
<dbReference type="PANTHER" id="PTHR11640">
    <property type="entry name" value="NEPHRIN"/>
    <property type="match status" value="1"/>
</dbReference>
<evidence type="ECO:0000256" key="1">
    <source>
        <dbReference type="ARBA" id="ARBA00004479"/>
    </source>
</evidence>
<comment type="caution">
    <text evidence="7">The sequence shown here is derived from an EMBL/GenBank/DDBJ whole genome shotgun (WGS) entry which is preliminary data.</text>
</comment>
<evidence type="ECO:0000313" key="7">
    <source>
        <dbReference type="EMBL" id="PVD27513.1"/>
    </source>
</evidence>
<dbReference type="InterPro" id="IPR007110">
    <property type="entry name" value="Ig-like_dom"/>
</dbReference>
<feature type="domain" description="Ig-like" evidence="6">
    <location>
        <begin position="154"/>
        <end position="243"/>
    </location>
</feature>
<gene>
    <name evidence="7" type="ORF">C0Q70_12675</name>
</gene>
<dbReference type="SMART" id="SM00409">
    <property type="entry name" value="IG"/>
    <property type="match status" value="2"/>
</dbReference>
<reference evidence="7 8" key="1">
    <citation type="submission" date="2018-04" db="EMBL/GenBank/DDBJ databases">
        <title>The genome of golden apple snail Pomacea canaliculata provides insight into stress tolerance and invasive adaptation.</title>
        <authorList>
            <person name="Liu C."/>
            <person name="Liu B."/>
            <person name="Ren Y."/>
            <person name="Zhang Y."/>
            <person name="Wang H."/>
            <person name="Li S."/>
            <person name="Jiang F."/>
            <person name="Yin L."/>
            <person name="Zhang G."/>
            <person name="Qian W."/>
            <person name="Fan W."/>
        </authorList>
    </citation>
    <scope>NUCLEOTIDE SEQUENCE [LARGE SCALE GENOMIC DNA]</scope>
    <source>
        <strain evidence="7">SZHN2017</strain>
        <tissue evidence="7">Muscle</tissue>
    </source>
</reference>
<dbReference type="Pfam" id="PF13895">
    <property type="entry name" value="Ig_2"/>
    <property type="match status" value="1"/>
</dbReference>
<dbReference type="STRING" id="400727.A0A2T7P298"/>
<proteinExistence type="predicted"/>
<dbReference type="PROSITE" id="PS50835">
    <property type="entry name" value="IG_LIKE"/>
    <property type="match status" value="2"/>
</dbReference>
<evidence type="ECO:0000256" key="5">
    <source>
        <dbReference type="ARBA" id="ARBA00023319"/>
    </source>
</evidence>
<dbReference type="GO" id="GO:0098609">
    <property type="term" value="P:cell-cell adhesion"/>
    <property type="evidence" value="ECO:0007669"/>
    <property type="project" value="TreeGrafter"/>
</dbReference>
<dbReference type="Gene3D" id="2.60.40.10">
    <property type="entry name" value="Immunoglobulins"/>
    <property type="match status" value="3"/>
</dbReference>
<keyword evidence="2" id="KW-0472">Membrane</keyword>
<dbReference type="InterPro" id="IPR051275">
    <property type="entry name" value="Cell_adhesion_signaling"/>
</dbReference>
<comment type="subcellular location">
    <subcellularLocation>
        <location evidence="1">Membrane</location>
        <topology evidence="1">Single-pass type I membrane protein</topology>
    </subcellularLocation>
</comment>
<accession>A0A2T7P298</accession>
<dbReference type="PANTHER" id="PTHR11640:SF164">
    <property type="entry name" value="MAM DOMAIN-CONTAINING GLYCOSYLPHOSPHATIDYLINOSITOL ANCHOR PROTEIN 1"/>
    <property type="match status" value="1"/>
</dbReference>
<evidence type="ECO:0000256" key="3">
    <source>
        <dbReference type="ARBA" id="ARBA00023157"/>
    </source>
</evidence>
<feature type="domain" description="Ig-like" evidence="6">
    <location>
        <begin position="5"/>
        <end position="86"/>
    </location>
</feature>
<name>A0A2T7P298_POMCA</name>